<protein>
    <submittedName>
        <fullName evidence="2">Alpha/beta hydrolase</fullName>
    </submittedName>
</protein>
<dbReference type="Proteomes" id="UP000317332">
    <property type="component" value="Unassembled WGS sequence"/>
</dbReference>
<dbReference type="Gene3D" id="3.40.50.1820">
    <property type="entry name" value="alpha/beta hydrolase"/>
    <property type="match status" value="1"/>
</dbReference>
<keyword evidence="3" id="KW-1185">Reference proteome</keyword>
<keyword evidence="2" id="KW-0378">Hydrolase</keyword>
<dbReference type="InterPro" id="IPR029058">
    <property type="entry name" value="AB_hydrolase_fold"/>
</dbReference>
<dbReference type="GO" id="GO:0016787">
    <property type="term" value="F:hydrolase activity"/>
    <property type="evidence" value="ECO:0007669"/>
    <property type="project" value="UniProtKB-KW"/>
</dbReference>
<dbReference type="InterPro" id="IPR000801">
    <property type="entry name" value="Esterase-like"/>
</dbReference>
<dbReference type="PANTHER" id="PTHR48098:SF6">
    <property type="entry name" value="FERRI-BACILLIBACTIN ESTERASE BESA"/>
    <property type="match status" value="1"/>
</dbReference>
<dbReference type="RefSeq" id="WP_140990593.1">
    <property type="nucleotide sequence ID" value="NZ_VHIQ01000005.1"/>
</dbReference>
<organism evidence="2 3">
    <name type="scientific">Paucihalobacter ruber</name>
    <dbReference type="NCBI Taxonomy" id="2567861"/>
    <lineage>
        <taxon>Bacteria</taxon>
        <taxon>Pseudomonadati</taxon>
        <taxon>Bacteroidota</taxon>
        <taxon>Flavobacteriia</taxon>
        <taxon>Flavobacteriales</taxon>
        <taxon>Flavobacteriaceae</taxon>
        <taxon>Paucihalobacter</taxon>
    </lineage>
</organism>
<comment type="caution">
    <text evidence="2">The sequence shown here is derived from an EMBL/GenBank/DDBJ whole genome shotgun (WGS) entry which is preliminary data.</text>
</comment>
<reference evidence="2 3" key="1">
    <citation type="submission" date="2019-06" db="EMBL/GenBank/DDBJ databases">
        <title>Flavobacteriaceae Paucihalobacterium erythroidium CWB-1, complete genome.</title>
        <authorList>
            <person name="Wu S."/>
        </authorList>
    </citation>
    <scope>NUCLEOTIDE SEQUENCE [LARGE SCALE GENOMIC DNA]</scope>
    <source>
        <strain evidence="2 3">CWB-1</strain>
    </source>
</reference>
<evidence type="ECO:0000256" key="1">
    <source>
        <dbReference type="SAM" id="SignalP"/>
    </source>
</evidence>
<name>A0A506PG81_9FLAO</name>
<evidence type="ECO:0000313" key="2">
    <source>
        <dbReference type="EMBL" id="TPV32846.1"/>
    </source>
</evidence>
<dbReference type="EMBL" id="VHIQ01000005">
    <property type="protein sequence ID" value="TPV32846.1"/>
    <property type="molecule type" value="Genomic_DNA"/>
</dbReference>
<dbReference type="OrthoDB" id="9784036at2"/>
<evidence type="ECO:0000313" key="3">
    <source>
        <dbReference type="Proteomes" id="UP000317332"/>
    </source>
</evidence>
<dbReference type="AlphaFoldDB" id="A0A506PG81"/>
<feature type="chain" id="PRO_5021225784" evidence="1">
    <location>
        <begin position="25"/>
        <end position="272"/>
    </location>
</feature>
<dbReference type="PANTHER" id="PTHR48098">
    <property type="entry name" value="ENTEROCHELIN ESTERASE-RELATED"/>
    <property type="match status" value="1"/>
</dbReference>
<keyword evidence="1" id="KW-0732">Signal</keyword>
<dbReference type="SUPFAM" id="SSF53474">
    <property type="entry name" value="alpha/beta-Hydrolases"/>
    <property type="match status" value="1"/>
</dbReference>
<gene>
    <name evidence="2" type="ORF">FJ651_11090</name>
</gene>
<accession>A0A506PG81</accession>
<feature type="signal peptide" evidence="1">
    <location>
        <begin position="1"/>
        <end position="24"/>
    </location>
</feature>
<dbReference type="Pfam" id="PF00756">
    <property type="entry name" value="Esterase"/>
    <property type="match status" value="1"/>
</dbReference>
<proteinExistence type="predicted"/>
<dbReference type="InterPro" id="IPR050583">
    <property type="entry name" value="Mycobacterial_A85_antigen"/>
</dbReference>
<sequence>MGKLSGFCCIFLLILSVFSSFLFSQSTEKQQVNKFTIHAPQLKTDKQIWVYLPKNYQNSENAYPVIYMHDAQNLFDAQTSFAGEWQIDEFLDNFEGSESIIVGIEHGNDKRLDELTPFSNNKYGGGQGNAYLNFIVETLKPYIDTNFRTLSENENTSIVGSSLGGLLSFYAILKYPEVFGNAGVFSPSFWFSEDIYTFASNTSLAKVSRFYFVTGTEESENAVPNQQKMVNLLLEKGVDKENIVNNIIQGGRHNEAFWSAQFPDAYIWLTNQ</sequence>